<name>A0A8S1VZ82_9CILI</name>
<evidence type="ECO:0000313" key="2">
    <source>
        <dbReference type="Proteomes" id="UP000689195"/>
    </source>
</evidence>
<organism evidence="1 2">
    <name type="scientific">Paramecium pentaurelia</name>
    <dbReference type="NCBI Taxonomy" id="43138"/>
    <lineage>
        <taxon>Eukaryota</taxon>
        <taxon>Sar</taxon>
        <taxon>Alveolata</taxon>
        <taxon>Ciliophora</taxon>
        <taxon>Intramacronucleata</taxon>
        <taxon>Oligohymenophorea</taxon>
        <taxon>Peniculida</taxon>
        <taxon>Parameciidae</taxon>
        <taxon>Paramecium</taxon>
    </lineage>
</organism>
<evidence type="ECO:0000313" key="1">
    <source>
        <dbReference type="EMBL" id="CAD8182640.1"/>
    </source>
</evidence>
<accession>A0A8S1VZ82</accession>
<proteinExistence type="predicted"/>
<dbReference type="Proteomes" id="UP000689195">
    <property type="component" value="Unassembled WGS sequence"/>
</dbReference>
<sequence length="101" mass="12191">MPLIIPFFVCLRWKFLELRESFSMLNSPYWEEMGEAVNEASEVRSRGTKEVDKPAMPLEVIKKSRKQWKMKEEKIDEKNEGLNFKYYIFQHIQYLNSKILL</sequence>
<comment type="caution">
    <text evidence="1">The sequence shown here is derived from an EMBL/GenBank/DDBJ whole genome shotgun (WGS) entry which is preliminary data.</text>
</comment>
<dbReference type="AlphaFoldDB" id="A0A8S1VZ82"/>
<reference evidence="1" key="1">
    <citation type="submission" date="2021-01" db="EMBL/GenBank/DDBJ databases">
        <authorList>
            <consortium name="Genoscope - CEA"/>
            <person name="William W."/>
        </authorList>
    </citation>
    <scope>NUCLEOTIDE SEQUENCE</scope>
</reference>
<gene>
    <name evidence="1" type="ORF">PPENT_87.1.T0790045</name>
</gene>
<protein>
    <submittedName>
        <fullName evidence="1">Uncharacterized protein</fullName>
    </submittedName>
</protein>
<dbReference type="EMBL" id="CAJJDO010000079">
    <property type="protein sequence ID" value="CAD8182640.1"/>
    <property type="molecule type" value="Genomic_DNA"/>
</dbReference>
<keyword evidence="2" id="KW-1185">Reference proteome</keyword>